<accession>A0A363ULL5</accession>
<dbReference type="InterPro" id="IPR036097">
    <property type="entry name" value="HisK_dim/P_sf"/>
</dbReference>
<dbReference type="InterPro" id="IPR004358">
    <property type="entry name" value="Sig_transdc_His_kin-like_C"/>
</dbReference>
<dbReference type="InterPro" id="IPR051315">
    <property type="entry name" value="Bact_Chemotaxis_CheA"/>
</dbReference>
<keyword evidence="18" id="KW-1185">Reference proteome</keyword>
<feature type="domain" description="Histidine kinase" evidence="14">
    <location>
        <begin position="294"/>
        <end position="531"/>
    </location>
</feature>
<dbReference type="Gene3D" id="1.20.120.160">
    <property type="entry name" value="HPT domain"/>
    <property type="match status" value="1"/>
</dbReference>
<keyword evidence="7" id="KW-0547">Nucleotide-binding</keyword>
<keyword evidence="6" id="KW-0808">Transferase</keyword>
<evidence type="ECO:0000313" key="18">
    <source>
        <dbReference type="Proteomes" id="UP000251800"/>
    </source>
</evidence>
<evidence type="ECO:0000256" key="10">
    <source>
        <dbReference type="ARBA" id="ARBA00023012"/>
    </source>
</evidence>
<feature type="region of interest" description="Disordered" evidence="13">
    <location>
        <begin position="234"/>
        <end position="286"/>
    </location>
</feature>
<dbReference type="GO" id="GO:0006935">
    <property type="term" value="P:chemotaxis"/>
    <property type="evidence" value="ECO:0007669"/>
    <property type="project" value="UniProtKB-KW"/>
</dbReference>
<organism evidence="17 18">
    <name type="scientific">Abyssibacter profundi</name>
    <dbReference type="NCBI Taxonomy" id="2182787"/>
    <lineage>
        <taxon>Bacteria</taxon>
        <taxon>Pseudomonadati</taxon>
        <taxon>Pseudomonadota</taxon>
        <taxon>Gammaproteobacteria</taxon>
        <taxon>Chromatiales</taxon>
        <taxon>Oceanococcaceae</taxon>
        <taxon>Abyssibacter</taxon>
    </lineage>
</organism>
<dbReference type="InterPro" id="IPR008207">
    <property type="entry name" value="Sig_transdc_His_kin_Hpt_dom"/>
</dbReference>
<evidence type="ECO:0000256" key="2">
    <source>
        <dbReference type="ARBA" id="ARBA00012438"/>
    </source>
</evidence>
<name>A0A363ULL5_9GAMM</name>
<evidence type="ECO:0000256" key="6">
    <source>
        <dbReference type="ARBA" id="ARBA00022679"/>
    </source>
</evidence>
<dbReference type="SMART" id="SM00387">
    <property type="entry name" value="HATPase_c"/>
    <property type="match status" value="1"/>
</dbReference>
<dbReference type="SUPFAM" id="SSF47226">
    <property type="entry name" value="Histidine-containing phosphotransfer domain, HPT domain"/>
    <property type="match status" value="1"/>
</dbReference>
<dbReference type="Gene3D" id="1.10.287.560">
    <property type="entry name" value="Histidine kinase CheA-like, homodimeric domain"/>
    <property type="match status" value="1"/>
</dbReference>
<keyword evidence="9" id="KW-0067">ATP-binding</keyword>
<dbReference type="Pfam" id="PF02518">
    <property type="entry name" value="HATPase_c"/>
    <property type="match status" value="1"/>
</dbReference>
<dbReference type="SMART" id="SM00260">
    <property type="entry name" value="CheW"/>
    <property type="match status" value="1"/>
</dbReference>
<dbReference type="FunFam" id="2.30.30.40:FF:000048">
    <property type="entry name" value="Chemotaxis protein CheA, putative"/>
    <property type="match status" value="1"/>
</dbReference>
<dbReference type="SUPFAM" id="SSF47384">
    <property type="entry name" value="Homodimeric domain of signal transducing histidine kinase"/>
    <property type="match status" value="1"/>
</dbReference>
<sequence length="681" mass="73642">MTPFEETFRQETADLLEDLEAALLEMEDAPDDMSLVDRAFRAMHTIKGSGAMFGFDAVSSFTHHLEDAFDQVRRGELSISQELISIGLDSRDHIRTLIDTNAEHPDTAGLLNRLSAVTQTGGAVASAAPSEPPPADAPQAEPSKTCYQIKIRPSADTFMTGTNPLNLLRELGELGDMRLQTSTARTPNLDELDPEQLLVDWDIELLSEQTRNAIDDVFLFVSFDWDINIEVRAAASESTPGPAAEAPAATPTATAEPAAAPAPTAAKPDNSPKPADKPAAAAPPQETVKVPAERLDHLINVVGELVISQARLLDLTARRSDEELLGIAEELERLTNDLRDTAINIRMLPIGSTFARFRRLVRDLSTELGKDIKLVTEGAETELDKTVIDKLGDPLVHLIRNSLDHGVESPDEREAVGKPRTGQITLTAQHRGSHVLIEVRDDGKGLDAEKLRAKGIERGLIKADAQLSEQECYELIFQAGFSTAQTISNISGRGVGMDVVKRSIEALRGTLNISSELGVGTTIHIQLPLTLAIIEGLLVELGPDRFVIPLSAVEECLEISDADAQGLFGLVELREQLLPRVALRHWFEIGGARPETHQVVIARSGDDRVGFVVDAVIGQHQTVIKSVGHVYEDVEGLAGATILGDGSVALILDISQLAIVMAQHRQANAQGNSLQYTSTVH</sequence>
<dbReference type="PROSITE" id="PS50851">
    <property type="entry name" value="CHEW"/>
    <property type="match status" value="1"/>
</dbReference>
<dbReference type="Pfam" id="PF02895">
    <property type="entry name" value="H-kinase_dim"/>
    <property type="match status" value="1"/>
</dbReference>
<evidence type="ECO:0000259" key="16">
    <source>
        <dbReference type="PROSITE" id="PS50894"/>
    </source>
</evidence>
<keyword evidence="5 12" id="KW-0597">Phosphoprotein</keyword>
<comment type="function">
    <text evidence="11">Involved in the transmission of sensory signals from the chemoreceptors to the flagellar motors. CheA is autophosphorylated; it can transfer its phosphate group to either CheB or CheY.</text>
</comment>
<dbReference type="SMART" id="SM00073">
    <property type="entry name" value="HPT"/>
    <property type="match status" value="1"/>
</dbReference>
<dbReference type="InterPro" id="IPR036061">
    <property type="entry name" value="CheW-like_dom_sf"/>
</dbReference>
<evidence type="ECO:0000256" key="13">
    <source>
        <dbReference type="SAM" id="MobiDB-lite"/>
    </source>
</evidence>
<evidence type="ECO:0000313" key="17">
    <source>
        <dbReference type="EMBL" id="PWN56315.1"/>
    </source>
</evidence>
<keyword evidence="10" id="KW-0902">Two-component regulatory system</keyword>
<keyword evidence="4" id="KW-0145">Chemotaxis</keyword>
<comment type="catalytic activity">
    <reaction evidence="1">
        <text>ATP + protein L-histidine = ADP + protein N-phospho-L-histidine.</text>
        <dbReference type="EC" id="2.7.13.3"/>
    </reaction>
</comment>
<dbReference type="GO" id="GO:0005737">
    <property type="term" value="C:cytoplasm"/>
    <property type="evidence" value="ECO:0007669"/>
    <property type="project" value="InterPro"/>
</dbReference>
<comment type="caution">
    <text evidence="17">The sequence shown here is derived from an EMBL/GenBank/DDBJ whole genome shotgun (WGS) entry which is preliminary data.</text>
</comment>
<dbReference type="CDD" id="cd00088">
    <property type="entry name" value="HPT"/>
    <property type="match status" value="1"/>
</dbReference>
<dbReference type="PRINTS" id="PR00344">
    <property type="entry name" value="BCTRLSENSOR"/>
</dbReference>
<dbReference type="OrthoDB" id="9803176at2"/>
<dbReference type="GO" id="GO:0000155">
    <property type="term" value="F:phosphorelay sensor kinase activity"/>
    <property type="evidence" value="ECO:0007669"/>
    <property type="project" value="InterPro"/>
</dbReference>
<gene>
    <name evidence="17" type="ORF">DEH80_08620</name>
</gene>
<evidence type="ECO:0000256" key="1">
    <source>
        <dbReference type="ARBA" id="ARBA00000085"/>
    </source>
</evidence>
<dbReference type="InterPro" id="IPR036641">
    <property type="entry name" value="HPT_dom_sf"/>
</dbReference>
<dbReference type="Gene3D" id="2.30.30.40">
    <property type="entry name" value="SH3 Domains"/>
    <property type="match status" value="1"/>
</dbReference>
<reference evidence="17 18" key="1">
    <citation type="submission" date="2018-05" db="EMBL/GenBank/DDBJ databases">
        <title>Abyssibacter profundi OUC007T gen. nov., sp. nov, a marine bacterium isolated from seawater of the Mariana Trench.</title>
        <authorList>
            <person name="Zhou S."/>
        </authorList>
    </citation>
    <scope>NUCLEOTIDE SEQUENCE [LARGE SCALE GENOMIC DNA]</scope>
    <source>
        <strain evidence="17 18">OUC007</strain>
    </source>
</reference>
<evidence type="ECO:0000259" key="15">
    <source>
        <dbReference type="PROSITE" id="PS50851"/>
    </source>
</evidence>
<dbReference type="InterPro" id="IPR004105">
    <property type="entry name" value="CheA-like_dim"/>
</dbReference>
<dbReference type="InterPro" id="IPR036890">
    <property type="entry name" value="HATPase_C_sf"/>
</dbReference>
<dbReference type="Pfam" id="PF01584">
    <property type="entry name" value="CheW"/>
    <property type="match status" value="1"/>
</dbReference>
<evidence type="ECO:0000256" key="3">
    <source>
        <dbReference type="ARBA" id="ARBA00021495"/>
    </source>
</evidence>
<dbReference type="EC" id="2.7.13.3" evidence="2"/>
<protein>
    <recommendedName>
        <fullName evidence="3">Chemotaxis protein CheA</fullName>
        <ecNumber evidence="2">2.7.13.3</ecNumber>
    </recommendedName>
</protein>
<evidence type="ECO:0000256" key="12">
    <source>
        <dbReference type="PROSITE-ProRule" id="PRU00110"/>
    </source>
</evidence>
<dbReference type="RefSeq" id="WP_109720086.1">
    <property type="nucleotide sequence ID" value="NZ_QEQK01000006.1"/>
</dbReference>
<feature type="domain" description="CheW-like" evidence="15">
    <location>
        <begin position="533"/>
        <end position="663"/>
    </location>
</feature>
<dbReference type="GO" id="GO:0005524">
    <property type="term" value="F:ATP binding"/>
    <property type="evidence" value="ECO:0007669"/>
    <property type="project" value="UniProtKB-KW"/>
</dbReference>
<keyword evidence="8" id="KW-0418">Kinase</keyword>
<evidence type="ECO:0000256" key="11">
    <source>
        <dbReference type="ARBA" id="ARBA00035100"/>
    </source>
</evidence>
<dbReference type="CDD" id="cd00731">
    <property type="entry name" value="CheA_reg"/>
    <property type="match status" value="1"/>
</dbReference>
<evidence type="ECO:0000259" key="14">
    <source>
        <dbReference type="PROSITE" id="PS50109"/>
    </source>
</evidence>
<dbReference type="Pfam" id="PF01627">
    <property type="entry name" value="Hpt"/>
    <property type="match status" value="1"/>
</dbReference>
<feature type="compositionally biased region" description="Low complexity" evidence="13">
    <location>
        <begin position="234"/>
        <end position="284"/>
    </location>
</feature>
<dbReference type="PROSITE" id="PS50109">
    <property type="entry name" value="HIS_KIN"/>
    <property type="match status" value="1"/>
</dbReference>
<evidence type="ECO:0000256" key="5">
    <source>
        <dbReference type="ARBA" id="ARBA00022553"/>
    </source>
</evidence>
<dbReference type="SMART" id="SM01231">
    <property type="entry name" value="H-kinase_dim"/>
    <property type="match status" value="1"/>
</dbReference>
<dbReference type="InterPro" id="IPR005467">
    <property type="entry name" value="His_kinase_dom"/>
</dbReference>
<dbReference type="PROSITE" id="PS50894">
    <property type="entry name" value="HPT"/>
    <property type="match status" value="1"/>
</dbReference>
<dbReference type="SUPFAM" id="SSF50341">
    <property type="entry name" value="CheW-like"/>
    <property type="match status" value="1"/>
</dbReference>
<dbReference type="SUPFAM" id="SSF55874">
    <property type="entry name" value="ATPase domain of HSP90 chaperone/DNA topoisomerase II/histidine kinase"/>
    <property type="match status" value="1"/>
</dbReference>
<evidence type="ECO:0000256" key="7">
    <source>
        <dbReference type="ARBA" id="ARBA00022741"/>
    </source>
</evidence>
<feature type="region of interest" description="Disordered" evidence="13">
    <location>
        <begin position="122"/>
        <end position="142"/>
    </location>
</feature>
<dbReference type="EMBL" id="QEQK01000006">
    <property type="protein sequence ID" value="PWN56315.1"/>
    <property type="molecule type" value="Genomic_DNA"/>
</dbReference>
<dbReference type="InterPro" id="IPR003594">
    <property type="entry name" value="HATPase_dom"/>
</dbReference>
<evidence type="ECO:0000256" key="4">
    <source>
        <dbReference type="ARBA" id="ARBA00022500"/>
    </source>
</evidence>
<dbReference type="CDD" id="cd16916">
    <property type="entry name" value="HATPase_CheA-like"/>
    <property type="match status" value="1"/>
</dbReference>
<dbReference type="InterPro" id="IPR002545">
    <property type="entry name" value="CheW-lke_dom"/>
</dbReference>
<proteinExistence type="predicted"/>
<dbReference type="Gene3D" id="3.30.565.10">
    <property type="entry name" value="Histidine kinase-like ATPase, C-terminal domain"/>
    <property type="match status" value="1"/>
</dbReference>
<evidence type="ECO:0000256" key="9">
    <source>
        <dbReference type="ARBA" id="ARBA00022840"/>
    </source>
</evidence>
<dbReference type="PANTHER" id="PTHR43395">
    <property type="entry name" value="SENSOR HISTIDINE KINASE CHEA"/>
    <property type="match status" value="1"/>
</dbReference>
<dbReference type="FunFam" id="3.30.565.10:FF:000016">
    <property type="entry name" value="Chemotaxis protein CheA, putative"/>
    <property type="match status" value="1"/>
</dbReference>
<dbReference type="Proteomes" id="UP000251800">
    <property type="component" value="Unassembled WGS sequence"/>
</dbReference>
<dbReference type="PANTHER" id="PTHR43395:SF10">
    <property type="entry name" value="CHEMOTAXIS PROTEIN CHEA"/>
    <property type="match status" value="1"/>
</dbReference>
<feature type="domain" description="HPt" evidence="16">
    <location>
        <begin position="1"/>
        <end position="101"/>
    </location>
</feature>
<dbReference type="InterPro" id="IPR037006">
    <property type="entry name" value="CheA-like_homodim_sf"/>
</dbReference>
<evidence type="ECO:0000256" key="8">
    <source>
        <dbReference type="ARBA" id="ARBA00022777"/>
    </source>
</evidence>
<dbReference type="AlphaFoldDB" id="A0A363ULL5"/>
<feature type="modified residue" description="Phosphohistidine" evidence="12">
    <location>
        <position position="44"/>
    </location>
</feature>